<evidence type="ECO:0000256" key="1">
    <source>
        <dbReference type="SAM" id="MobiDB-lite"/>
    </source>
</evidence>
<dbReference type="Proteomes" id="UP001341840">
    <property type="component" value="Unassembled WGS sequence"/>
</dbReference>
<feature type="region of interest" description="Disordered" evidence="1">
    <location>
        <begin position="193"/>
        <end position="225"/>
    </location>
</feature>
<dbReference type="EMBL" id="JASCZI010241664">
    <property type="protein sequence ID" value="MED6203985.1"/>
    <property type="molecule type" value="Genomic_DNA"/>
</dbReference>
<name>A0ABU6Y2L5_9FABA</name>
<sequence>MVDAQLNNEGGDENIPLFTLEMGMIPQNQNIQQMEVALKELFERHTREEKITSEAMKRTEAMAARQHALFEEAEKRDQELKQKLQNRLSFIDEDEGVGDSRSRTWKPSTVAGSPPAKENNRHPFSLAILSEELPKKFKFPVDMEPYDRSSDPKHHLDVFNNKMVLLNASTQKHEKLLRLVWKFSEKLHHLEKASKDMSESLFDRAEAGRTSARLSRPLQHRMHPD</sequence>
<reference evidence="2 3" key="1">
    <citation type="journal article" date="2023" name="Plants (Basel)">
        <title>Bridging the Gap: Combining Genomics and Transcriptomics Approaches to Understand Stylosanthes scabra, an Orphan Legume from the Brazilian Caatinga.</title>
        <authorList>
            <person name="Ferreira-Neto J.R.C."/>
            <person name="da Silva M.D."/>
            <person name="Binneck E."/>
            <person name="de Melo N.F."/>
            <person name="da Silva R.H."/>
            <person name="de Melo A.L.T.M."/>
            <person name="Pandolfi V."/>
            <person name="Bustamante F.O."/>
            <person name="Brasileiro-Vidal A.C."/>
            <person name="Benko-Iseppon A.M."/>
        </authorList>
    </citation>
    <scope>NUCLEOTIDE SEQUENCE [LARGE SCALE GENOMIC DNA]</scope>
    <source>
        <tissue evidence="2">Leaves</tissue>
    </source>
</reference>
<proteinExistence type="predicted"/>
<feature type="compositionally biased region" description="Basic and acidic residues" evidence="1">
    <location>
        <begin position="193"/>
        <end position="207"/>
    </location>
</feature>
<keyword evidence="3" id="KW-1185">Reference proteome</keyword>
<organism evidence="2 3">
    <name type="scientific">Stylosanthes scabra</name>
    <dbReference type="NCBI Taxonomy" id="79078"/>
    <lineage>
        <taxon>Eukaryota</taxon>
        <taxon>Viridiplantae</taxon>
        <taxon>Streptophyta</taxon>
        <taxon>Embryophyta</taxon>
        <taxon>Tracheophyta</taxon>
        <taxon>Spermatophyta</taxon>
        <taxon>Magnoliopsida</taxon>
        <taxon>eudicotyledons</taxon>
        <taxon>Gunneridae</taxon>
        <taxon>Pentapetalae</taxon>
        <taxon>rosids</taxon>
        <taxon>fabids</taxon>
        <taxon>Fabales</taxon>
        <taxon>Fabaceae</taxon>
        <taxon>Papilionoideae</taxon>
        <taxon>50 kb inversion clade</taxon>
        <taxon>dalbergioids sensu lato</taxon>
        <taxon>Dalbergieae</taxon>
        <taxon>Pterocarpus clade</taxon>
        <taxon>Stylosanthes</taxon>
    </lineage>
</organism>
<protein>
    <submittedName>
        <fullName evidence="2">Uncharacterized protein</fullName>
    </submittedName>
</protein>
<accession>A0ABU6Y2L5</accession>
<evidence type="ECO:0000313" key="3">
    <source>
        <dbReference type="Proteomes" id="UP001341840"/>
    </source>
</evidence>
<comment type="caution">
    <text evidence="2">The sequence shown here is derived from an EMBL/GenBank/DDBJ whole genome shotgun (WGS) entry which is preliminary data.</text>
</comment>
<gene>
    <name evidence="2" type="ORF">PIB30_004572</name>
</gene>
<evidence type="ECO:0000313" key="2">
    <source>
        <dbReference type="EMBL" id="MED6203985.1"/>
    </source>
</evidence>
<feature type="region of interest" description="Disordered" evidence="1">
    <location>
        <begin position="95"/>
        <end position="121"/>
    </location>
</feature>